<feature type="compositionally biased region" description="Basic residues" evidence="1">
    <location>
        <begin position="1"/>
        <end position="12"/>
    </location>
</feature>
<dbReference type="AlphaFoldDB" id="A0AAV7VLN3"/>
<proteinExistence type="predicted"/>
<accession>A0AAV7VLN3</accession>
<evidence type="ECO:0000256" key="1">
    <source>
        <dbReference type="SAM" id="MobiDB-lite"/>
    </source>
</evidence>
<reference evidence="2" key="1">
    <citation type="journal article" date="2022" name="bioRxiv">
        <title>Sequencing and chromosome-scale assembly of the giantPleurodeles waltlgenome.</title>
        <authorList>
            <person name="Brown T."/>
            <person name="Elewa A."/>
            <person name="Iarovenko S."/>
            <person name="Subramanian E."/>
            <person name="Araus A.J."/>
            <person name="Petzold A."/>
            <person name="Susuki M."/>
            <person name="Suzuki K.-i.T."/>
            <person name="Hayashi T."/>
            <person name="Toyoda A."/>
            <person name="Oliveira C."/>
            <person name="Osipova E."/>
            <person name="Leigh N.D."/>
            <person name="Simon A."/>
            <person name="Yun M.H."/>
        </authorList>
    </citation>
    <scope>NUCLEOTIDE SEQUENCE</scope>
    <source>
        <strain evidence="2">20211129_DDA</strain>
        <tissue evidence="2">Liver</tissue>
    </source>
</reference>
<name>A0AAV7VLN3_PLEWA</name>
<organism evidence="2 3">
    <name type="scientific">Pleurodeles waltl</name>
    <name type="common">Iberian ribbed newt</name>
    <dbReference type="NCBI Taxonomy" id="8319"/>
    <lineage>
        <taxon>Eukaryota</taxon>
        <taxon>Metazoa</taxon>
        <taxon>Chordata</taxon>
        <taxon>Craniata</taxon>
        <taxon>Vertebrata</taxon>
        <taxon>Euteleostomi</taxon>
        <taxon>Amphibia</taxon>
        <taxon>Batrachia</taxon>
        <taxon>Caudata</taxon>
        <taxon>Salamandroidea</taxon>
        <taxon>Salamandridae</taxon>
        <taxon>Pleurodelinae</taxon>
        <taxon>Pleurodeles</taxon>
    </lineage>
</organism>
<gene>
    <name evidence="2" type="ORF">NDU88_005637</name>
</gene>
<comment type="caution">
    <text evidence="2">The sequence shown here is derived from an EMBL/GenBank/DDBJ whole genome shotgun (WGS) entry which is preliminary data.</text>
</comment>
<evidence type="ECO:0000313" key="2">
    <source>
        <dbReference type="EMBL" id="KAJ1201831.1"/>
    </source>
</evidence>
<dbReference type="EMBL" id="JANPWB010000003">
    <property type="protein sequence ID" value="KAJ1201831.1"/>
    <property type="molecule type" value="Genomic_DNA"/>
</dbReference>
<keyword evidence="3" id="KW-1185">Reference proteome</keyword>
<feature type="compositionally biased region" description="Basic and acidic residues" evidence="1">
    <location>
        <begin position="33"/>
        <end position="52"/>
    </location>
</feature>
<feature type="region of interest" description="Disordered" evidence="1">
    <location>
        <begin position="1"/>
        <end position="72"/>
    </location>
</feature>
<evidence type="ECO:0000313" key="3">
    <source>
        <dbReference type="Proteomes" id="UP001066276"/>
    </source>
</evidence>
<dbReference type="Proteomes" id="UP001066276">
    <property type="component" value="Chromosome 2_1"/>
</dbReference>
<sequence length="72" mass="7761">MQNLRTRPKRTSHSPLGVRENENQSKQAPRGAPGEKHAEKSAPGAKHAEKDTLGAPTGTPVWVPFLLRPGKG</sequence>
<protein>
    <submittedName>
        <fullName evidence="2">Uncharacterized protein</fullName>
    </submittedName>
</protein>